<evidence type="ECO:0000256" key="1">
    <source>
        <dbReference type="ARBA" id="ARBA00001946"/>
    </source>
</evidence>
<reference evidence="8 9" key="1">
    <citation type="submission" date="2013-09" db="EMBL/GenBank/DDBJ databases">
        <title>Whole genome shotgun sequence of Novosphingobium tardaugens NBRC 16725.</title>
        <authorList>
            <person name="Isaki S."/>
            <person name="Hosoyama A."/>
            <person name="Tsuchikane K."/>
            <person name="Katsumata H."/>
            <person name="Ando Y."/>
            <person name="Yamazaki S."/>
            <person name="Fujita N."/>
        </authorList>
    </citation>
    <scope>NUCLEOTIDE SEQUENCE [LARGE SCALE GENOMIC DNA]</scope>
    <source>
        <strain evidence="8 9">NBRC 16725</strain>
    </source>
</reference>
<evidence type="ECO:0000313" key="8">
    <source>
        <dbReference type="EMBL" id="GAD51159.1"/>
    </source>
</evidence>
<dbReference type="PANTHER" id="PTHR32308">
    <property type="entry name" value="LYASE BETA SUBUNIT, PUTATIVE (AFU_ORTHOLOGUE AFUA_4G13030)-RELATED"/>
    <property type="match status" value="1"/>
</dbReference>
<feature type="binding site" evidence="6">
    <location>
        <position position="87"/>
    </location>
    <ligand>
        <name>Mg(2+)</name>
        <dbReference type="ChEBI" id="CHEBI:18420"/>
    </ligand>
</feature>
<sequence length="219" mass="23064">MRVNPLGGPCLADDLKALVGLRPAGLMLPKAEGAASVKVLVSSLASHGLAGVPILPIAAETPAAIFSLGSYREVAEHLVGLTWGAEDLRAEIGTIHSRGDDGLFTAPYQVARALTLFGAHTADCPAIETVFPAFHDDAGLNRFAALAARDGFTGMMAIHPRQIAAINRAFTPSDERIDWARRVVAAFAANPGAGALQIEGEMIDAPHRQQAERILRMVS</sequence>
<feature type="binding site" evidence="5">
    <location>
        <position position="2"/>
    </location>
    <ligand>
        <name>substrate</name>
    </ligand>
</feature>
<dbReference type="eggNOG" id="COG2301">
    <property type="taxonomic scope" value="Bacteria"/>
</dbReference>
<dbReference type="Gene3D" id="3.20.20.60">
    <property type="entry name" value="Phosphoenolpyruvate-binding domains"/>
    <property type="match status" value="1"/>
</dbReference>
<accession>U3A0H9</accession>
<dbReference type="GO" id="GO:0006107">
    <property type="term" value="P:oxaloacetate metabolic process"/>
    <property type="evidence" value="ECO:0007669"/>
    <property type="project" value="TreeGrafter"/>
</dbReference>
<name>U3A0H9_9SPHN</name>
<evidence type="ECO:0000313" key="9">
    <source>
        <dbReference type="Proteomes" id="UP000016568"/>
    </source>
</evidence>
<dbReference type="GO" id="GO:0016829">
    <property type="term" value="F:lyase activity"/>
    <property type="evidence" value="ECO:0007669"/>
    <property type="project" value="UniProtKB-KW"/>
</dbReference>
<organism evidence="8 9">
    <name type="scientific">Caenibius tardaugens NBRC 16725</name>
    <dbReference type="NCBI Taxonomy" id="1219035"/>
    <lineage>
        <taxon>Bacteria</taxon>
        <taxon>Pseudomonadati</taxon>
        <taxon>Pseudomonadota</taxon>
        <taxon>Alphaproteobacteria</taxon>
        <taxon>Sphingomonadales</taxon>
        <taxon>Erythrobacteraceae</taxon>
        <taxon>Caenibius</taxon>
    </lineage>
</organism>
<dbReference type="PANTHER" id="PTHR32308:SF0">
    <property type="entry name" value="HPCH_HPAI ALDOLASE_CITRATE LYASE DOMAIN-CONTAINING PROTEIN"/>
    <property type="match status" value="1"/>
</dbReference>
<dbReference type="Pfam" id="PF03328">
    <property type="entry name" value="HpcH_HpaI"/>
    <property type="match status" value="1"/>
</dbReference>
<dbReference type="Proteomes" id="UP000016568">
    <property type="component" value="Unassembled WGS sequence"/>
</dbReference>
<evidence type="ECO:0000256" key="5">
    <source>
        <dbReference type="PIRSR" id="PIRSR015582-1"/>
    </source>
</evidence>
<dbReference type="EMBL" id="BASZ01000024">
    <property type="protein sequence ID" value="GAD51159.1"/>
    <property type="molecule type" value="Genomic_DNA"/>
</dbReference>
<dbReference type="InterPro" id="IPR011206">
    <property type="entry name" value="Citrate_lyase_beta/mcl1/mcl2"/>
</dbReference>
<evidence type="ECO:0000256" key="6">
    <source>
        <dbReference type="PIRSR" id="PIRSR015582-2"/>
    </source>
</evidence>
<keyword evidence="3 6" id="KW-0479">Metal-binding</keyword>
<feature type="domain" description="HpcH/HpaI aldolase/citrate lyase" evidence="7">
    <location>
        <begin position="2"/>
        <end position="160"/>
    </location>
</feature>
<gene>
    <name evidence="8" type="ORF">NT2_24_00040</name>
</gene>
<comment type="similarity">
    <text evidence="2">Belongs to the HpcH/HpaI aldolase family.</text>
</comment>
<evidence type="ECO:0000256" key="2">
    <source>
        <dbReference type="ARBA" id="ARBA00005568"/>
    </source>
</evidence>
<keyword evidence="8" id="KW-0456">Lyase</keyword>
<evidence type="ECO:0000256" key="4">
    <source>
        <dbReference type="ARBA" id="ARBA00022842"/>
    </source>
</evidence>
<dbReference type="GO" id="GO:0000287">
    <property type="term" value="F:magnesium ion binding"/>
    <property type="evidence" value="ECO:0007669"/>
    <property type="project" value="TreeGrafter"/>
</dbReference>
<comment type="caution">
    <text evidence="8">The sequence shown here is derived from an EMBL/GenBank/DDBJ whole genome shotgun (WGS) entry which is preliminary data.</text>
</comment>
<feature type="binding site" evidence="6">
    <location>
        <position position="60"/>
    </location>
    <ligand>
        <name>Mg(2+)</name>
        <dbReference type="ChEBI" id="CHEBI:18420"/>
    </ligand>
</feature>
<keyword evidence="9" id="KW-1185">Reference proteome</keyword>
<dbReference type="InterPro" id="IPR015813">
    <property type="entry name" value="Pyrv/PenolPyrv_kinase-like_dom"/>
</dbReference>
<evidence type="ECO:0000259" key="7">
    <source>
        <dbReference type="Pfam" id="PF03328"/>
    </source>
</evidence>
<dbReference type="InterPro" id="IPR040442">
    <property type="entry name" value="Pyrv_kinase-like_dom_sf"/>
</dbReference>
<evidence type="ECO:0000256" key="3">
    <source>
        <dbReference type="ARBA" id="ARBA00022723"/>
    </source>
</evidence>
<dbReference type="SUPFAM" id="SSF51621">
    <property type="entry name" value="Phosphoenolpyruvate/pyruvate domain"/>
    <property type="match status" value="1"/>
</dbReference>
<keyword evidence="4 6" id="KW-0460">Magnesium</keyword>
<feature type="binding site" evidence="5">
    <location>
        <position position="60"/>
    </location>
    <ligand>
        <name>substrate</name>
    </ligand>
</feature>
<dbReference type="PIRSF" id="PIRSF015582">
    <property type="entry name" value="Cit_lyase_B"/>
    <property type="match status" value="1"/>
</dbReference>
<comment type="cofactor">
    <cofactor evidence="1">
        <name>Mg(2+)</name>
        <dbReference type="ChEBI" id="CHEBI:18420"/>
    </cofactor>
</comment>
<protein>
    <submittedName>
        <fullName evidence="8">Putative citrate lyase beta chain</fullName>
    </submittedName>
</protein>
<proteinExistence type="inferred from homology"/>
<dbReference type="InterPro" id="IPR005000">
    <property type="entry name" value="Aldolase/citrate-lyase_domain"/>
</dbReference>
<dbReference type="AlphaFoldDB" id="U3A0H9"/>